<dbReference type="InterPro" id="IPR003959">
    <property type="entry name" value="ATPase_AAA_core"/>
</dbReference>
<name>A0ABX1TH70_9PROT</name>
<comment type="caution">
    <text evidence="2">The sequence shown here is derived from an EMBL/GenBank/DDBJ whole genome shotgun (WGS) entry which is preliminary data.</text>
</comment>
<evidence type="ECO:0000259" key="1">
    <source>
        <dbReference type="Pfam" id="PF13304"/>
    </source>
</evidence>
<gene>
    <name evidence="2" type="ORF">E4Q08_22505</name>
</gene>
<dbReference type="Proteomes" id="UP000886469">
    <property type="component" value="Unassembled WGS sequence"/>
</dbReference>
<feature type="domain" description="ATPase AAA-type core" evidence="1">
    <location>
        <begin position="37"/>
        <end position="134"/>
    </location>
</feature>
<dbReference type="SUPFAM" id="SSF52540">
    <property type="entry name" value="P-loop containing nucleoside triphosphate hydrolases"/>
    <property type="match status" value="1"/>
</dbReference>
<reference evidence="2" key="1">
    <citation type="submission" date="2019-03" db="EMBL/GenBank/DDBJ databases">
        <title>Metabolic reconstructions from genomes of highly enriched 'Candidatus Accumulibacter' and 'Candidatus Competibacter' bioreactor populations.</title>
        <authorList>
            <person name="Annavajhala M.K."/>
            <person name="Welles L."/>
            <person name="Abbas B."/>
            <person name="Sorokin D."/>
            <person name="Park H."/>
            <person name="Van Loosdrecht M."/>
            <person name="Chandran K."/>
        </authorList>
    </citation>
    <scope>NUCLEOTIDE SEQUENCE</scope>
    <source>
        <strain evidence="2">SBR_L</strain>
    </source>
</reference>
<organism evidence="2 3">
    <name type="scientific">Candidatus Accumulibacter contiguus</name>
    <dbReference type="NCBI Taxonomy" id="2954381"/>
    <lineage>
        <taxon>Bacteria</taxon>
        <taxon>Pseudomonadati</taxon>
        <taxon>Pseudomonadota</taxon>
        <taxon>Betaproteobacteria</taxon>
        <taxon>Candidatus Accumulibacter</taxon>
    </lineage>
</organism>
<dbReference type="Gene3D" id="3.40.50.300">
    <property type="entry name" value="P-loop containing nucleotide triphosphate hydrolases"/>
    <property type="match status" value="1"/>
</dbReference>
<keyword evidence="3" id="KW-1185">Reference proteome</keyword>
<evidence type="ECO:0000313" key="3">
    <source>
        <dbReference type="Proteomes" id="UP000886469"/>
    </source>
</evidence>
<dbReference type="InterPro" id="IPR027417">
    <property type="entry name" value="P-loop_NTPase"/>
</dbReference>
<dbReference type="Pfam" id="PF13304">
    <property type="entry name" value="AAA_21"/>
    <property type="match status" value="1"/>
</dbReference>
<evidence type="ECO:0000313" key="2">
    <source>
        <dbReference type="EMBL" id="NMQ07811.1"/>
    </source>
</evidence>
<accession>A0ABX1TH70</accession>
<dbReference type="PANTHER" id="PTHR32182:SF25">
    <property type="entry name" value="SLR1056 PROTEIN"/>
    <property type="match status" value="1"/>
</dbReference>
<dbReference type="EMBL" id="SPMX01000096">
    <property type="protein sequence ID" value="NMQ07811.1"/>
    <property type="molecule type" value="Genomic_DNA"/>
</dbReference>
<sequence>MSRFKWEADFSNLGLFLNRLKTRFPAAKKAILSGLNDLYDGIHDFDVLVEGGTVQVFFTEGDFVIPATRLSDGTLRYLCLLAILCDPEPPPLICIEEPELGLHPDILPKLGDLLRAASQRTQIIVTTHSDILVDTMTETPDAVVVCTRTQGQTIMERLNTVDLAEWLKRYRLGQLWTKGEIGGNRW</sequence>
<dbReference type="PANTHER" id="PTHR32182">
    <property type="entry name" value="DNA REPLICATION AND REPAIR PROTEIN RECF"/>
    <property type="match status" value="1"/>
</dbReference>
<protein>
    <recommendedName>
        <fullName evidence="1">ATPase AAA-type core domain-containing protein</fullName>
    </recommendedName>
</protein>
<proteinExistence type="predicted"/>